<protein>
    <recommendedName>
        <fullName evidence="4">Lipoprotein</fullName>
    </recommendedName>
</protein>
<sequence length="157" mass="15860">MRRIAPLAAAVIAASLALAGCASAEPERAAPEGPNGYTLSATFDDGAALWWDGGTESGLTDLMLEDADGRIVASCLGTGPLLCVGGTDEARGALVIGPAGAERAVMHWYGQDVELQRGENTPDDAPPVFAGVMPPVGAEGSYTVEVFDGAGAVVMAQ</sequence>
<feature type="chain" id="PRO_5046810033" description="Lipoprotein" evidence="1">
    <location>
        <begin position="25"/>
        <end position="157"/>
    </location>
</feature>
<evidence type="ECO:0000256" key="1">
    <source>
        <dbReference type="SAM" id="SignalP"/>
    </source>
</evidence>
<name>A0ABP4JN99_9MICO</name>
<dbReference type="EMBL" id="BAAAKK010000005">
    <property type="protein sequence ID" value="GAA1425657.1"/>
    <property type="molecule type" value="Genomic_DNA"/>
</dbReference>
<dbReference type="RefSeq" id="WP_343920862.1">
    <property type="nucleotide sequence ID" value="NZ_BAAAKK010000005.1"/>
</dbReference>
<proteinExistence type="predicted"/>
<feature type="signal peptide" evidence="1">
    <location>
        <begin position="1"/>
        <end position="24"/>
    </location>
</feature>
<accession>A0ABP4JN99</accession>
<comment type="caution">
    <text evidence="2">The sequence shown here is derived from an EMBL/GenBank/DDBJ whole genome shotgun (WGS) entry which is preliminary data.</text>
</comment>
<keyword evidence="3" id="KW-1185">Reference proteome</keyword>
<evidence type="ECO:0000313" key="2">
    <source>
        <dbReference type="EMBL" id="GAA1425657.1"/>
    </source>
</evidence>
<keyword evidence="1" id="KW-0732">Signal</keyword>
<dbReference type="Proteomes" id="UP001501266">
    <property type="component" value="Unassembled WGS sequence"/>
</dbReference>
<reference evidence="3" key="1">
    <citation type="journal article" date="2019" name="Int. J. Syst. Evol. Microbiol.">
        <title>The Global Catalogue of Microorganisms (GCM) 10K type strain sequencing project: providing services to taxonomists for standard genome sequencing and annotation.</title>
        <authorList>
            <consortium name="The Broad Institute Genomics Platform"/>
            <consortium name="The Broad Institute Genome Sequencing Center for Infectious Disease"/>
            <person name="Wu L."/>
            <person name="Ma J."/>
        </authorList>
    </citation>
    <scope>NUCLEOTIDE SEQUENCE [LARGE SCALE GENOMIC DNA]</scope>
    <source>
        <strain evidence="3">JCM 12398</strain>
    </source>
</reference>
<evidence type="ECO:0008006" key="4">
    <source>
        <dbReference type="Google" id="ProtNLM"/>
    </source>
</evidence>
<gene>
    <name evidence="2" type="ORF">GCM10009640_24760</name>
</gene>
<dbReference type="PROSITE" id="PS51257">
    <property type="entry name" value="PROKAR_LIPOPROTEIN"/>
    <property type="match status" value="1"/>
</dbReference>
<evidence type="ECO:0000313" key="3">
    <source>
        <dbReference type="Proteomes" id="UP001501266"/>
    </source>
</evidence>
<organism evidence="2 3">
    <name type="scientific">Agrococcus citreus</name>
    <dbReference type="NCBI Taxonomy" id="84643"/>
    <lineage>
        <taxon>Bacteria</taxon>
        <taxon>Bacillati</taxon>
        <taxon>Actinomycetota</taxon>
        <taxon>Actinomycetes</taxon>
        <taxon>Micrococcales</taxon>
        <taxon>Microbacteriaceae</taxon>
        <taxon>Agrococcus</taxon>
    </lineage>
</organism>